<feature type="transmembrane region" description="Helical" evidence="8">
    <location>
        <begin position="36"/>
        <end position="60"/>
    </location>
</feature>
<dbReference type="FunFam" id="3.30.565.10:FF:000006">
    <property type="entry name" value="Sensor histidine kinase WalK"/>
    <property type="match status" value="1"/>
</dbReference>
<gene>
    <name evidence="11" type="ORF">N825_27605</name>
</gene>
<name>W9H506_9PROT</name>
<reference evidence="11 12" key="1">
    <citation type="submission" date="2013-08" db="EMBL/GenBank/DDBJ databases">
        <title>The genome sequence of Skermanella stibiiresistens.</title>
        <authorList>
            <person name="Zhu W."/>
            <person name="Wang G."/>
        </authorList>
    </citation>
    <scope>NUCLEOTIDE SEQUENCE [LARGE SCALE GENOMIC DNA]</scope>
    <source>
        <strain evidence="11 12">SB22</strain>
    </source>
</reference>
<dbReference type="InterPro" id="IPR003661">
    <property type="entry name" value="HisK_dim/P_dom"/>
</dbReference>
<dbReference type="SMART" id="SM00387">
    <property type="entry name" value="HATPase_c"/>
    <property type="match status" value="1"/>
</dbReference>
<proteinExistence type="predicted"/>
<evidence type="ECO:0000256" key="5">
    <source>
        <dbReference type="ARBA" id="ARBA00022777"/>
    </source>
</evidence>
<dbReference type="Gene3D" id="3.30.450.20">
    <property type="entry name" value="PAS domain"/>
    <property type="match status" value="2"/>
</dbReference>
<dbReference type="PANTHER" id="PTHR43711">
    <property type="entry name" value="TWO-COMPONENT HISTIDINE KINASE"/>
    <property type="match status" value="1"/>
</dbReference>
<evidence type="ECO:0000313" key="12">
    <source>
        <dbReference type="Proteomes" id="UP000019486"/>
    </source>
</evidence>
<dbReference type="Gene3D" id="1.10.287.130">
    <property type="match status" value="1"/>
</dbReference>
<evidence type="ECO:0000256" key="4">
    <source>
        <dbReference type="ARBA" id="ARBA00022679"/>
    </source>
</evidence>
<dbReference type="InterPro" id="IPR000014">
    <property type="entry name" value="PAS"/>
</dbReference>
<keyword evidence="4" id="KW-0808">Transferase</keyword>
<keyword evidence="8" id="KW-0472">Membrane</keyword>
<dbReference type="Gene3D" id="3.30.565.10">
    <property type="entry name" value="Histidine kinase-like ATPase, C-terminal domain"/>
    <property type="match status" value="1"/>
</dbReference>
<evidence type="ECO:0000256" key="2">
    <source>
        <dbReference type="ARBA" id="ARBA00012438"/>
    </source>
</evidence>
<dbReference type="SMART" id="SM00388">
    <property type="entry name" value="HisKA"/>
    <property type="match status" value="1"/>
</dbReference>
<keyword evidence="8" id="KW-0812">Transmembrane</keyword>
<protein>
    <recommendedName>
        <fullName evidence="2">histidine kinase</fullName>
        <ecNumber evidence="2">2.7.13.3</ecNumber>
    </recommendedName>
</protein>
<dbReference type="InterPro" id="IPR004358">
    <property type="entry name" value="Sig_transdc_His_kin-like_C"/>
</dbReference>
<keyword evidence="8" id="KW-1133">Transmembrane helix</keyword>
<evidence type="ECO:0000256" key="3">
    <source>
        <dbReference type="ARBA" id="ARBA00022553"/>
    </source>
</evidence>
<dbReference type="InterPro" id="IPR050736">
    <property type="entry name" value="Sensor_HK_Regulatory"/>
</dbReference>
<dbReference type="InterPro" id="IPR003594">
    <property type="entry name" value="HATPase_dom"/>
</dbReference>
<dbReference type="Pfam" id="PF00512">
    <property type="entry name" value="HisKA"/>
    <property type="match status" value="1"/>
</dbReference>
<dbReference type="CDD" id="cd00082">
    <property type="entry name" value="HisKA"/>
    <property type="match status" value="1"/>
</dbReference>
<evidence type="ECO:0000256" key="6">
    <source>
        <dbReference type="ARBA" id="ARBA00023012"/>
    </source>
</evidence>
<dbReference type="Pfam" id="PF12860">
    <property type="entry name" value="PAS_7"/>
    <property type="match status" value="2"/>
</dbReference>
<keyword evidence="3" id="KW-0597">Phosphoprotein</keyword>
<dbReference type="Pfam" id="PF02518">
    <property type="entry name" value="HATPase_c"/>
    <property type="match status" value="1"/>
</dbReference>
<evidence type="ECO:0000259" key="10">
    <source>
        <dbReference type="PROSITE" id="PS50109"/>
    </source>
</evidence>
<evidence type="ECO:0000256" key="9">
    <source>
        <dbReference type="SAM" id="SignalP"/>
    </source>
</evidence>
<dbReference type="EC" id="2.7.13.3" evidence="2"/>
<comment type="catalytic activity">
    <reaction evidence="1">
        <text>ATP + protein L-histidine = ADP + protein N-phospho-L-histidine.</text>
        <dbReference type="EC" id="2.7.13.3"/>
    </reaction>
</comment>
<dbReference type="SUPFAM" id="SSF55874">
    <property type="entry name" value="ATPase domain of HSP90 chaperone/DNA topoisomerase II/histidine kinase"/>
    <property type="match status" value="1"/>
</dbReference>
<dbReference type="Proteomes" id="UP000019486">
    <property type="component" value="Unassembled WGS sequence"/>
</dbReference>
<accession>W9H506</accession>
<evidence type="ECO:0000256" key="1">
    <source>
        <dbReference type="ARBA" id="ARBA00000085"/>
    </source>
</evidence>
<dbReference type="SUPFAM" id="SSF47384">
    <property type="entry name" value="Homodimeric domain of signal transducing histidine kinase"/>
    <property type="match status" value="1"/>
</dbReference>
<dbReference type="CDD" id="cd00075">
    <property type="entry name" value="HATPase"/>
    <property type="match status" value="1"/>
</dbReference>
<dbReference type="PANTHER" id="PTHR43711:SF31">
    <property type="entry name" value="HISTIDINE KINASE"/>
    <property type="match status" value="1"/>
</dbReference>
<dbReference type="SUPFAM" id="SSF55785">
    <property type="entry name" value="PYP-like sensor domain (PAS domain)"/>
    <property type="match status" value="3"/>
</dbReference>
<dbReference type="PATRIC" id="fig|1385369.3.peg.1459"/>
<dbReference type="STRING" id="1385369.N825_27605"/>
<organism evidence="11 12">
    <name type="scientific">Skermanella stibiiresistens SB22</name>
    <dbReference type="NCBI Taxonomy" id="1385369"/>
    <lineage>
        <taxon>Bacteria</taxon>
        <taxon>Pseudomonadati</taxon>
        <taxon>Pseudomonadota</taxon>
        <taxon>Alphaproteobacteria</taxon>
        <taxon>Rhodospirillales</taxon>
        <taxon>Azospirillaceae</taxon>
        <taxon>Skermanella</taxon>
    </lineage>
</organism>
<evidence type="ECO:0000313" key="11">
    <source>
        <dbReference type="EMBL" id="EWY41315.1"/>
    </source>
</evidence>
<dbReference type="InterPro" id="IPR036097">
    <property type="entry name" value="HisK_dim/P_sf"/>
</dbReference>
<sequence length="844" mass="91499">MSTLATKHTIFLAAAGAALMATSAYAQVPPVQTGSGGASIALGSILLGATAAVGLAGFAWQTWRLRGESRRAMAARTDAARLEAFLSASPDAWCGWSQDGAHAVSPGFAAMLGVDRCDRLEDIETALAPSDAAALNGAFGHLRRTGKPFQIVVSTADGGRVLELSGSRGAGADNLSFDVLWARDIGHVTGEITRHTQARSAALETLAEIQSALDRMPFPVWLRRRDLSISWCNSAYAAALDLGRDEVVERQRELVPDLPEEPRTSLAEQARNSGEVQSETRHLVIDGARRLIAITEAPIATSPGGSPAGDPTGDRAGSLVGFALDVTAQEDLQRELNRHIAAHGEVLEQLGSPIAIYGADTRMLFYNQAYVSLWGLDEGWLETEPTYGEVMEDLRARRRLPEHADFPRYKREQLSKFTSLIEAAEDLLHLPDGTTLRMLIVPHPFGGLMFIMEDVTNALALESSYNTLMAVQQESLDNLAEGIAVFGGDGRLKLSNPSYARIWRLRQEDLNGEPHLVELVEKMKDFFDYGNDWDGFKNESIASTLERTARNGRIERADGSVVEFSSVPLPDGAVLTSFLDVTDSVRVEQALRERNAALEAADRLKSEFIANVSYQLRTPLNAIMGFAEILANQYFGELNERQLEYSRAVLDSGQRLLLLINDILDLATVEAGYMVLERAPVDIPAMLGSVLNLTRDWARKQNLKLEVDHADDIGTIDADEKRLKQAVFNLISNAIKFTPPGGRILVSAERVGGSFVLAVSDTGIGIPAADQERVFGRFERANPQARQTGAGLGLSLVKSFIELHGGRVEIESRMNEGTCIRCILPIRVGAASQPAPAGAARAGN</sequence>
<dbReference type="InterPro" id="IPR005467">
    <property type="entry name" value="His_kinase_dom"/>
</dbReference>
<dbReference type="AlphaFoldDB" id="W9H506"/>
<dbReference type="PRINTS" id="PR00344">
    <property type="entry name" value="BCTRLSENSOR"/>
</dbReference>
<dbReference type="InterPro" id="IPR035965">
    <property type="entry name" value="PAS-like_dom_sf"/>
</dbReference>
<evidence type="ECO:0000256" key="8">
    <source>
        <dbReference type="SAM" id="Phobius"/>
    </source>
</evidence>
<comment type="caution">
    <text evidence="11">The sequence shown here is derived from an EMBL/GenBank/DDBJ whole genome shotgun (WGS) entry which is preliminary data.</text>
</comment>
<keyword evidence="12" id="KW-1185">Reference proteome</keyword>
<dbReference type="PROSITE" id="PS50109">
    <property type="entry name" value="HIS_KIN"/>
    <property type="match status" value="1"/>
</dbReference>
<keyword evidence="9" id="KW-0732">Signal</keyword>
<feature type="signal peptide" evidence="9">
    <location>
        <begin position="1"/>
        <end position="26"/>
    </location>
</feature>
<feature type="domain" description="Histidine kinase" evidence="10">
    <location>
        <begin position="611"/>
        <end position="828"/>
    </location>
</feature>
<keyword evidence="6" id="KW-0902">Two-component regulatory system</keyword>
<dbReference type="InterPro" id="IPR036890">
    <property type="entry name" value="HATPase_C_sf"/>
</dbReference>
<dbReference type="GO" id="GO:0000155">
    <property type="term" value="F:phosphorelay sensor kinase activity"/>
    <property type="evidence" value="ECO:0007669"/>
    <property type="project" value="InterPro"/>
</dbReference>
<feature type="region of interest" description="Disordered" evidence="7">
    <location>
        <begin position="257"/>
        <end position="279"/>
    </location>
</feature>
<evidence type="ECO:0000256" key="7">
    <source>
        <dbReference type="SAM" id="MobiDB-lite"/>
    </source>
</evidence>
<keyword evidence="5 11" id="KW-0418">Kinase</keyword>
<dbReference type="EMBL" id="AVFL01000004">
    <property type="protein sequence ID" value="EWY41315.1"/>
    <property type="molecule type" value="Genomic_DNA"/>
</dbReference>
<dbReference type="SMART" id="SM00091">
    <property type="entry name" value="PAS"/>
    <property type="match status" value="4"/>
</dbReference>
<feature type="chain" id="PRO_5004920787" description="histidine kinase" evidence="9">
    <location>
        <begin position="27"/>
        <end position="844"/>
    </location>
</feature>
<feature type="compositionally biased region" description="Polar residues" evidence="7">
    <location>
        <begin position="266"/>
        <end position="277"/>
    </location>
</feature>